<sequence length="185" mass="19425">MPSRRQVLAAGCLALGGGSGCSRARDAVSTDSGDGTTETDGTTASGETPSSDEPTADDGTATTDASAFRIVVADGDREIELVTGADVASVGDVERSRTGDGYQLLVTLTDEGTTAFTDGLERAGAFENRDDHPIRAYFEGEMLYEATLAPGLARKLESEEWSGEFLLHVSEQKTARELKQALEGN</sequence>
<dbReference type="EMBL" id="JBHSHT010000001">
    <property type="protein sequence ID" value="MFC4824548.1"/>
    <property type="molecule type" value="Genomic_DNA"/>
</dbReference>
<feature type="region of interest" description="Disordered" evidence="1">
    <location>
        <begin position="15"/>
        <end position="63"/>
    </location>
</feature>
<dbReference type="AlphaFoldDB" id="A0ABD5Q1R1"/>
<feature type="compositionally biased region" description="Low complexity" evidence="1">
    <location>
        <begin position="29"/>
        <end position="48"/>
    </location>
</feature>
<dbReference type="GeneID" id="73044766"/>
<evidence type="ECO:0000313" key="3">
    <source>
        <dbReference type="Proteomes" id="UP001595945"/>
    </source>
</evidence>
<proteinExistence type="predicted"/>
<dbReference type="RefSeq" id="WP_254269718.1">
    <property type="nucleotide sequence ID" value="NZ_CP100400.1"/>
</dbReference>
<evidence type="ECO:0000313" key="2">
    <source>
        <dbReference type="EMBL" id="MFC4824548.1"/>
    </source>
</evidence>
<organism evidence="2 3">
    <name type="scientific">Halorussus aquaticus</name>
    <dbReference type="NCBI Taxonomy" id="2953748"/>
    <lineage>
        <taxon>Archaea</taxon>
        <taxon>Methanobacteriati</taxon>
        <taxon>Methanobacteriota</taxon>
        <taxon>Stenosarchaea group</taxon>
        <taxon>Halobacteria</taxon>
        <taxon>Halobacteriales</taxon>
        <taxon>Haladaptataceae</taxon>
        <taxon>Halorussus</taxon>
    </lineage>
</organism>
<keyword evidence="3" id="KW-1185">Reference proteome</keyword>
<protein>
    <recommendedName>
        <fullName evidence="4">Preprotein translocase subunit SecD</fullName>
    </recommendedName>
</protein>
<dbReference type="Proteomes" id="UP001595945">
    <property type="component" value="Unassembled WGS sequence"/>
</dbReference>
<reference evidence="2 3" key="1">
    <citation type="journal article" date="2019" name="Int. J. Syst. Evol. Microbiol.">
        <title>The Global Catalogue of Microorganisms (GCM) 10K type strain sequencing project: providing services to taxonomists for standard genome sequencing and annotation.</title>
        <authorList>
            <consortium name="The Broad Institute Genomics Platform"/>
            <consortium name="The Broad Institute Genome Sequencing Center for Infectious Disease"/>
            <person name="Wu L."/>
            <person name="Ma J."/>
        </authorList>
    </citation>
    <scope>NUCLEOTIDE SEQUENCE [LARGE SCALE GENOMIC DNA]</scope>
    <source>
        <strain evidence="2 3">XZYJ18</strain>
    </source>
</reference>
<gene>
    <name evidence="2" type="ORF">ACFO9K_09745</name>
</gene>
<name>A0ABD5Q1R1_9EURY</name>
<dbReference type="PROSITE" id="PS51257">
    <property type="entry name" value="PROKAR_LIPOPROTEIN"/>
    <property type="match status" value="1"/>
</dbReference>
<accession>A0ABD5Q1R1</accession>
<evidence type="ECO:0008006" key="4">
    <source>
        <dbReference type="Google" id="ProtNLM"/>
    </source>
</evidence>
<evidence type="ECO:0000256" key="1">
    <source>
        <dbReference type="SAM" id="MobiDB-lite"/>
    </source>
</evidence>
<comment type="caution">
    <text evidence="2">The sequence shown here is derived from an EMBL/GenBank/DDBJ whole genome shotgun (WGS) entry which is preliminary data.</text>
</comment>